<feature type="signal peptide" evidence="1">
    <location>
        <begin position="1"/>
        <end position="21"/>
    </location>
</feature>
<protein>
    <submittedName>
        <fullName evidence="2">Uncharacterized protein</fullName>
    </submittedName>
</protein>
<proteinExistence type="predicted"/>
<organism evidence="2 3">
    <name type="scientific">Flavobacterium macacae</name>
    <dbReference type="NCBI Taxonomy" id="2488993"/>
    <lineage>
        <taxon>Bacteria</taxon>
        <taxon>Pseudomonadati</taxon>
        <taxon>Bacteroidota</taxon>
        <taxon>Flavobacteriia</taxon>
        <taxon>Flavobacteriales</taxon>
        <taxon>Flavobacteriaceae</taxon>
        <taxon>Flavobacterium</taxon>
    </lineage>
</organism>
<evidence type="ECO:0000313" key="2">
    <source>
        <dbReference type="EMBL" id="RRJ93423.1"/>
    </source>
</evidence>
<dbReference type="PROSITE" id="PS51257">
    <property type="entry name" value="PROKAR_LIPOPROTEIN"/>
    <property type="match status" value="1"/>
</dbReference>
<comment type="caution">
    <text evidence="2">The sequence shown here is derived from an EMBL/GenBank/DDBJ whole genome shotgun (WGS) entry which is preliminary data.</text>
</comment>
<dbReference type="AlphaFoldDB" id="A0A3P3WKE2"/>
<evidence type="ECO:0000313" key="3">
    <source>
        <dbReference type="Proteomes" id="UP000271937"/>
    </source>
</evidence>
<name>A0A3P3WKE2_9FLAO</name>
<gene>
    <name evidence="2" type="ORF">EG849_03700</name>
</gene>
<reference evidence="2 3" key="1">
    <citation type="submission" date="2018-11" db="EMBL/GenBank/DDBJ databases">
        <title>Flavobacterium sp. nov., YIM 102600 draft genome.</title>
        <authorList>
            <person name="Li G."/>
            <person name="Jiang Y."/>
        </authorList>
    </citation>
    <scope>NUCLEOTIDE SEQUENCE [LARGE SCALE GENOMIC DNA]</scope>
    <source>
        <strain evidence="2 3">YIM 102600</strain>
    </source>
</reference>
<dbReference type="EMBL" id="RQVR01000003">
    <property type="protein sequence ID" value="RRJ93423.1"/>
    <property type="molecule type" value="Genomic_DNA"/>
</dbReference>
<feature type="chain" id="PRO_5018244855" evidence="1">
    <location>
        <begin position="22"/>
        <end position="171"/>
    </location>
</feature>
<keyword evidence="3" id="KW-1185">Reference proteome</keyword>
<accession>A0A3P3WKE2</accession>
<dbReference type="Proteomes" id="UP000271937">
    <property type="component" value="Unassembled WGS sequence"/>
</dbReference>
<evidence type="ECO:0000256" key="1">
    <source>
        <dbReference type="SAM" id="SignalP"/>
    </source>
</evidence>
<dbReference type="OrthoDB" id="9951109at2"/>
<dbReference type="RefSeq" id="WP_125011740.1">
    <property type="nucleotide sequence ID" value="NZ_RQVR01000003.1"/>
</dbReference>
<sequence>MKKLFFAFAAMSLLLTGCSSDDSDSDPNSEPTNIMIDNVPFNQSGAVAPFFNASTMYQADSESKVRTFQLASLGTGASSSEQLTLSVTYPASQTSIDGTYSVDSFEDVSADGGYMKGEEAYFFEEGTVTVTDLGNNKYKLQFNNVIAVEFDEVLPNKTITGSYQGNFSSMQ</sequence>
<keyword evidence="1" id="KW-0732">Signal</keyword>